<feature type="transmembrane region" description="Helical" evidence="1">
    <location>
        <begin position="21"/>
        <end position="39"/>
    </location>
</feature>
<keyword evidence="1" id="KW-0472">Membrane</keyword>
<evidence type="ECO:0000313" key="2">
    <source>
        <dbReference type="EMBL" id="MDP5274389.1"/>
    </source>
</evidence>
<dbReference type="RefSeq" id="WP_305991700.1">
    <property type="nucleotide sequence ID" value="NZ_JAVAMP010000003.1"/>
</dbReference>
<comment type="caution">
    <text evidence="2">The sequence shown here is derived from an EMBL/GenBank/DDBJ whole genome shotgun (WGS) entry which is preliminary data.</text>
</comment>
<organism evidence="2 3">
    <name type="scientific">Chengkuizengella axinellae</name>
    <dbReference type="NCBI Taxonomy" id="3064388"/>
    <lineage>
        <taxon>Bacteria</taxon>
        <taxon>Bacillati</taxon>
        <taxon>Bacillota</taxon>
        <taxon>Bacilli</taxon>
        <taxon>Bacillales</taxon>
        <taxon>Paenibacillaceae</taxon>
        <taxon>Chengkuizengella</taxon>
    </lineage>
</organism>
<evidence type="ECO:0000313" key="3">
    <source>
        <dbReference type="Proteomes" id="UP001231941"/>
    </source>
</evidence>
<name>A0ABT9IYE9_9BACL</name>
<evidence type="ECO:0000256" key="1">
    <source>
        <dbReference type="SAM" id="Phobius"/>
    </source>
</evidence>
<dbReference type="Proteomes" id="UP001231941">
    <property type="component" value="Unassembled WGS sequence"/>
</dbReference>
<keyword evidence="3" id="KW-1185">Reference proteome</keyword>
<proteinExistence type="predicted"/>
<dbReference type="InterPro" id="IPR035185">
    <property type="entry name" value="DUF5305"/>
</dbReference>
<sequence length="380" mass="43993">MNIIIHKFKNFHFFHSIKFKIILFVLGFISIIFTVYSFLQPTTIVEESIDNKIVQSTSFEYKANIIPNILYPDGGTIDPGITILPKITESILIHIKSSVSVNQPVEIDHNNQVKLVIKAKELWQKEIPLTSIGQASLTETPENETLLLNDEYKIDLESIISFIESVEEETGISVSSYQLNIVPNLSGVINYNSNEIPLNSEAYINFEYTTNNIKFVESNEVLEEETLINKTVIPQYFQLISLNIPYPLLRVFFSVLSFGIILYFLLYIQNKLKHRRKSISEATKIDKKYTKRFINVKEKVNTLNKSMLKIESMKALMQIVDEKDLPIFRFHDGIKNTTMYFLIDDQYIYSYDANNYIGYNKDNNAKYSTKGQEFSYVPKT</sequence>
<accession>A0ABT9IYE9</accession>
<dbReference type="Pfam" id="PF17231">
    <property type="entry name" value="DUF5305"/>
    <property type="match status" value="1"/>
</dbReference>
<keyword evidence="1" id="KW-1133">Transmembrane helix</keyword>
<reference evidence="2 3" key="1">
    <citation type="submission" date="2023-08" db="EMBL/GenBank/DDBJ databases">
        <authorList>
            <person name="Park J.-S."/>
        </authorList>
    </citation>
    <scope>NUCLEOTIDE SEQUENCE [LARGE SCALE GENOMIC DNA]</scope>
    <source>
        <strain evidence="2 3">2205SS18-9</strain>
    </source>
</reference>
<gene>
    <name evidence="2" type="ORF">Q5Y73_09730</name>
</gene>
<dbReference type="EMBL" id="JAVAMP010000003">
    <property type="protein sequence ID" value="MDP5274389.1"/>
    <property type="molecule type" value="Genomic_DNA"/>
</dbReference>
<feature type="transmembrane region" description="Helical" evidence="1">
    <location>
        <begin position="248"/>
        <end position="268"/>
    </location>
</feature>
<protein>
    <submittedName>
        <fullName evidence="2">DUF5305 family protein</fullName>
    </submittedName>
</protein>
<keyword evidence="1" id="KW-0812">Transmembrane</keyword>